<dbReference type="AlphaFoldDB" id="G2KLH4"/>
<dbReference type="Proteomes" id="UP000009286">
    <property type="component" value="Chromosome"/>
</dbReference>
<dbReference type="EMBL" id="CP002382">
    <property type="protein sequence ID" value="AEP08410.1"/>
    <property type="molecule type" value="Genomic_DNA"/>
</dbReference>
<proteinExistence type="predicted"/>
<sequence>MSVLGLKSVKDHLSEQEIIRLHRELTVPCAVHDVLKGLSPLDDTATYAMDVMIAEMPVDAALLCVSLSAAHIAHDLTGLHPMAGALAVETRRITHEYGPTWLAYADGQLNDDAVNAAQTQFTDSMAEDFEALADLLDTCGSDMPGDSDQAQLCTLLADHARSYAAYTNAMVNGEDLGIIYEDMDAHPAQFSPGIPSGQSNVIAFPGAPRPR</sequence>
<reference evidence="1 2" key="1">
    <citation type="journal article" date="2011" name="BMC Genomics">
        <title>Genomic insights into an obligate epibiotic bacterial predator: Micavibrio aeruginosavorus ARL-13.</title>
        <authorList>
            <person name="Wang Z."/>
            <person name="Kadouri D."/>
            <person name="Wu M."/>
        </authorList>
    </citation>
    <scope>NUCLEOTIDE SEQUENCE [LARGE SCALE GENOMIC DNA]</scope>
    <source>
        <strain evidence="1 2">ARL-13</strain>
    </source>
</reference>
<evidence type="ECO:0000313" key="1">
    <source>
        <dbReference type="EMBL" id="AEP08410.1"/>
    </source>
</evidence>
<dbReference type="STRING" id="856793.MICA_62"/>
<dbReference type="RefSeq" id="WP_014101633.1">
    <property type="nucleotide sequence ID" value="NC_016026.1"/>
</dbReference>
<protein>
    <submittedName>
        <fullName evidence="1">Uncharacterized protein</fullName>
    </submittedName>
</protein>
<organism evidence="1 2">
    <name type="scientific">Micavibrio aeruginosavorus (strain ARL-13)</name>
    <dbReference type="NCBI Taxonomy" id="856793"/>
    <lineage>
        <taxon>Bacteria</taxon>
        <taxon>Pseudomonadati</taxon>
        <taxon>Bdellovibrionota</taxon>
        <taxon>Bdellovibrionia</taxon>
        <taxon>Bdellovibrionales</taxon>
        <taxon>Pseudobdellovibrionaceae</taxon>
        <taxon>Micavibrio</taxon>
    </lineage>
</organism>
<accession>G2KLH4</accession>
<keyword evidence="2" id="KW-1185">Reference proteome</keyword>
<dbReference type="HOGENOM" id="CLU_1303712_0_0_5"/>
<dbReference type="KEGG" id="mai:MICA_62"/>
<name>G2KLH4_MICAA</name>
<dbReference type="OrthoDB" id="9819626at2"/>
<evidence type="ECO:0000313" key="2">
    <source>
        <dbReference type="Proteomes" id="UP000009286"/>
    </source>
</evidence>
<gene>
    <name evidence="1" type="ordered locus">MICA_62</name>
</gene>